<organism evidence="1 2">
    <name type="scientific">Trichonephila clavipes</name>
    <name type="common">Golden silk orbweaver</name>
    <name type="synonym">Nephila clavipes</name>
    <dbReference type="NCBI Taxonomy" id="2585209"/>
    <lineage>
        <taxon>Eukaryota</taxon>
        <taxon>Metazoa</taxon>
        <taxon>Ecdysozoa</taxon>
        <taxon>Arthropoda</taxon>
        <taxon>Chelicerata</taxon>
        <taxon>Arachnida</taxon>
        <taxon>Araneae</taxon>
        <taxon>Araneomorphae</taxon>
        <taxon>Entelegynae</taxon>
        <taxon>Araneoidea</taxon>
        <taxon>Nephilidae</taxon>
        <taxon>Trichonephila</taxon>
    </lineage>
</organism>
<dbReference type="AlphaFoldDB" id="A0A8X6VZB9"/>
<sequence length="140" mass="15860">MFANLYGYGSLRSKRLSECGVRGTRTPSTERNVLDTVGRNRSLERFSPLSWAPRYVGGREETLAMIQSIHLLFTQHNDTNSINNAQRFPKRISRSIANRSVTSVMAIAVAIGGYRSSVHYVLQREDLHPYHFQSVASHHV</sequence>
<protein>
    <submittedName>
        <fullName evidence="1">Uncharacterized protein</fullName>
    </submittedName>
</protein>
<proteinExistence type="predicted"/>
<evidence type="ECO:0000313" key="1">
    <source>
        <dbReference type="EMBL" id="GFY25310.1"/>
    </source>
</evidence>
<dbReference type="EMBL" id="BMAU01021371">
    <property type="protein sequence ID" value="GFY25310.1"/>
    <property type="molecule type" value="Genomic_DNA"/>
</dbReference>
<gene>
    <name evidence="1" type="ORF">TNCV_2484301</name>
</gene>
<dbReference type="Proteomes" id="UP000887159">
    <property type="component" value="Unassembled WGS sequence"/>
</dbReference>
<reference evidence="1" key="1">
    <citation type="submission" date="2020-08" db="EMBL/GenBank/DDBJ databases">
        <title>Multicomponent nature underlies the extraordinary mechanical properties of spider dragline silk.</title>
        <authorList>
            <person name="Kono N."/>
            <person name="Nakamura H."/>
            <person name="Mori M."/>
            <person name="Yoshida Y."/>
            <person name="Ohtoshi R."/>
            <person name="Malay A.D."/>
            <person name="Moran D.A.P."/>
            <person name="Tomita M."/>
            <person name="Numata K."/>
            <person name="Arakawa K."/>
        </authorList>
    </citation>
    <scope>NUCLEOTIDE SEQUENCE</scope>
</reference>
<accession>A0A8X6VZB9</accession>
<comment type="caution">
    <text evidence="1">The sequence shown here is derived from an EMBL/GenBank/DDBJ whole genome shotgun (WGS) entry which is preliminary data.</text>
</comment>
<keyword evidence="2" id="KW-1185">Reference proteome</keyword>
<evidence type="ECO:0000313" key="2">
    <source>
        <dbReference type="Proteomes" id="UP000887159"/>
    </source>
</evidence>
<name>A0A8X6VZB9_TRICX</name>